<evidence type="ECO:0000256" key="1">
    <source>
        <dbReference type="ARBA" id="ARBA00022605"/>
    </source>
</evidence>
<keyword evidence="3" id="KW-0315">Glutamine amidotransferase</keyword>
<dbReference type="Pfam" id="PF00733">
    <property type="entry name" value="Asn_synthase"/>
    <property type="match status" value="1"/>
</dbReference>
<keyword evidence="2" id="KW-0061">Asparagine biosynthesis</keyword>
<dbReference type="CDD" id="cd01991">
    <property type="entry name" value="Asn_synthase_B_C"/>
    <property type="match status" value="1"/>
</dbReference>
<evidence type="ECO:0000313" key="6">
    <source>
        <dbReference type="Proteomes" id="UP000649617"/>
    </source>
</evidence>
<sequence>HRTARVKRGAEGTRDEMLKDLQRLWTRNLGRDDRIIADHGREARHPFLDEHLLRFVGGLPIDLLAYGPG</sequence>
<dbReference type="GO" id="GO:0006529">
    <property type="term" value="P:asparagine biosynthetic process"/>
    <property type="evidence" value="ECO:0007669"/>
    <property type="project" value="UniProtKB-KW"/>
</dbReference>
<dbReference type="SUPFAM" id="SSF52402">
    <property type="entry name" value="Adenine nucleotide alpha hydrolases-like"/>
    <property type="match status" value="1"/>
</dbReference>
<feature type="domain" description="Asparagine synthetase" evidence="4">
    <location>
        <begin position="7"/>
        <end position="63"/>
    </location>
</feature>
<dbReference type="Proteomes" id="UP000649617">
    <property type="component" value="Unassembled WGS sequence"/>
</dbReference>
<protein>
    <submittedName>
        <fullName evidence="5">ASNSD1 protein</fullName>
    </submittedName>
</protein>
<name>A0A812SLZ8_SYMPI</name>
<dbReference type="InterPro" id="IPR014729">
    <property type="entry name" value="Rossmann-like_a/b/a_fold"/>
</dbReference>
<dbReference type="OrthoDB" id="447415at2759"/>
<feature type="non-terminal residue" evidence="5">
    <location>
        <position position="1"/>
    </location>
</feature>
<dbReference type="InterPro" id="IPR051857">
    <property type="entry name" value="Asn_synthetase_domain"/>
</dbReference>
<evidence type="ECO:0000259" key="4">
    <source>
        <dbReference type="Pfam" id="PF00733"/>
    </source>
</evidence>
<dbReference type="PANTHER" id="PTHR45937">
    <property type="entry name" value="ASPARAGINE SYNTHETASE DOMAIN-CONTAINING PROTEIN 1"/>
    <property type="match status" value="1"/>
</dbReference>
<dbReference type="Gene3D" id="3.40.50.620">
    <property type="entry name" value="HUPs"/>
    <property type="match status" value="1"/>
</dbReference>
<keyword evidence="1" id="KW-0028">Amino-acid biosynthesis</keyword>
<accession>A0A812SLZ8</accession>
<dbReference type="PANTHER" id="PTHR45937:SF1">
    <property type="entry name" value="ASPARAGINE SYNTHETASE DOMAIN-CONTAINING PROTEIN 1"/>
    <property type="match status" value="1"/>
</dbReference>
<dbReference type="InterPro" id="IPR001962">
    <property type="entry name" value="Asn_synthase"/>
</dbReference>
<comment type="caution">
    <text evidence="5">The sequence shown here is derived from an EMBL/GenBank/DDBJ whole genome shotgun (WGS) entry which is preliminary data.</text>
</comment>
<evidence type="ECO:0000313" key="5">
    <source>
        <dbReference type="EMBL" id="CAE7491910.1"/>
    </source>
</evidence>
<feature type="non-terminal residue" evidence="5">
    <location>
        <position position="69"/>
    </location>
</feature>
<dbReference type="EMBL" id="CAJNIZ010026447">
    <property type="protein sequence ID" value="CAE7491910.1"/>
    <property type="molecule type" value="Genomic_DNA"/>
</dbReference>
<evidence type="ECO:0000256" key="2">
    <source>
        <dbReference type="ARBA" id="ARBA00022888"/>
    </source>
</evidence>
<dbReference type="GO" id="GO:0004066">
    <property type="term" value="F:asparagine synthase (glutamine-hydrolyzing) activity"/>
    <property type="evidence" value="ECO:0007669"/>
    <property type="project" value="InterPro"/>
</dbReference>
<gene>
    <name evidence="5" type="primary">ASNSD1</name>
    <name evidence="5" type="ORF">SPIL2461_LOCUS12681</name>
</gene>
<keyword evidence="6" id="KW-1185">Reference proteome</keyword>
<reference evidence="5" key="1">
    <citation type="submission" date="2021-02" db="EMBL/GenBank/DDBJ databases">
        <authorList>
            <person name="Dougan E. K."/>
            <person name="Rhodes N."/>
            <person name="Thang M."/>
            <person name="Chan C."/>
        </authorList>
    </citation>
    <scope>NUCLEOTIDE SEQUENCE</scope>
</reference>
<evidence type="ECO:0000256" key="3">
    <source>
        <dbReference type="ARBA" id="ARBA00022962"/>
    </source>
</evidence>
<proteinExistence type="predicted"/>
<organism evidence="5 6">
    <name type="scientific">Symbiodinium pilosum</name>
    <name type="common">Dinoflagellate</name>
    <dbReference type="NCBI Taxonomy" id="2952"/>
    <lineage>
        <taxon>Eukaryota</taxon>
        <taxon>Sar</taxon>
        <taxon>Alveolata</taxon>
        <taxon>Dinophyceae</taxon>
        <taxon>Suessiales</taxon>
        <taxon>Symbiodiniaceae</taxon>
        <taxon>Symbiodinium</taxon>
    </lineage>
</organism>
<dbReference type="AlphaFoldDB" id="A0A812SLZ8"/>